<organism evidence="6 7">
    <name type="scientific">Pelagomonas calceolata</name>
    <dbReference type="NCBI Taxonomy" id="35677"/>
    <lineage>
        <taxon>Eukaryota</taxon>
        <taxon>Sar</taxon>
        <taxon>Stramenopiles</taxon>
        <taxon>Ochrophyta</taxon>
        <taxon>Pelagophyceae</taxon>
        <taxon>Pelagomonadales</taxon>
        <taxon>Pelagomonadaceae</taxon>
        <taxon>Pelagomonas</taxon>
    </lineage>
</organism>
<feature type="compositionally biased region" description="Pro residues" evidence="4">
    <location>
        <begin position="299"/>
        <end position="311"/>
    </location>
</feature>
<dbReference type="InterPro" id="IPR036282">
    <property type="entry name" value="Glutathione-S-Trfase_C_sf"/>
</dbReference>
<keyword evidence="7" id="KW-1185">Reference proteome</keyword>
<keyword evidence="1 3" id="KW-0820">tRNA-binding</keyword>
<gene>
    <name evidence="6" type="ORF">PECAL_4P15670</name>
</gene>
<comment type="caution">
    <text evidence="6">The sequence shown here is derived from an EMBL/GenBank/DDBJ whole genome shotgun (WGS) entry which is preliminary data.</text>
</comment>
<feature type="compositionally biased region" description="Basic residues" evidence="4">
    <location>
        <begin position="91"/>
        <end position="103"/>
    </location>
</feature>
<dbReference type="PANTHER" id="PTHR11586:SF33">
    <property type="entry name" value="AMINOACYL TRNA SYNTHASE COMPLEX-INTERACTING MULTIFUNCTIONAL PROTEIN 1"/>
    <property type="match status" value="1"/>
</dbReference>
<name>A0A8J2SVV9_9STRA</name>
<evidence type="ECO:0000256" key="4">
    <source>
        <dbReference type="SAM" id="MobiDB-lite"/>
    </source>
</evidence>
<dbReference type="InterPro" id="IPR051270">
    <property type="entry name" value="Tyrosine-tRNA_ligase_regulator"/>
</dbReference>
<dbReference type="EMBL" id="CAKKNE010000004">
    <property type="protein sequence ID" value="CAH0374294.1"/>
    <property type="molecule type" value="Genomic_DNA"/>
</dbReference>
<dbReference type="GO" id="GO:0000049">
    <property type="term" value="F:tRNA binding"/>
    <property type="evidence" value="ECO:0007669"/>
    <property type="project" value="UniProtKB-UniRule"/>
</dbReference>
<feature type="region of interest" description="Disordered" evidence="4">
    <location>
        <begin position="62"/>
        <end position="124"/>
    </location>
</feature>
<dbReference type="SUPFAM" id="SSF47616">
    <property type="entry name" value="GST C-terminal domain-like"/>
    <property type="match status" value="1"/>
</dbReference>
<dbReference type="Proteomes" id="UP000789595">
    <property type="component" value="Unassembled WGS sequence"/>
</dbReference>
<accession>A0A8J2SVV9</accession>
<evidence type="ECO:0000313" key="6">
    <source>
        <dbReference type="EMBL" id="CAH0374294.1"/>
    </source>
</evidence>
<evidence type="ECO:0000313" key="7">
    <source>
        <dbReference type="Proteomes" id="UP000789595"/>
    </source>
</evidence>
<proteinExistence type="predicted"/>
<feature type="domain" description="TRNA-binding" evidence="5">
    <location>
        <begin position="320"/>
        <end position="425"/>
    </location>
</feature>
<evidence type="ECO:0000259" key="5">
    <source>
        <dbReference type="PROSITE" id="PS50886"/>
    </source>
</evidence>
<dbReference type="InterPro" id="IPR012340">
    <property type="entry name" value="NA-bd_OB-fold"/>
</dbReference>
<sequence>MDALVKQCEAAGEAVKQAKAGGDADDVKAKVAALVKIKEEITKLDPAHPMAIVDKKAAKKKAAAAKKAAAGAQPAAEGGDKPMSKNAQKALAKKQAKLAKKAQHKENAAANAPPPPPSAKDTPVKEGDLAAALTAIASQTAGPLASKAAHWRSLAPQACGSTPMEKAKCAEWMAWCEAPPADAAQVLDAALADRSFLAAERLTLADVACYVACKQAVAGASCRNAARWLRQVQAECRRLAPKAAWPELVAAGPQNVAGPLAASNTAAPKAKPPPKVVQEKPKAPPAEKKKEKKPKAPKPKAPPAPAAPEPSSPEEACEQAAPLLDIRVGTVTKCWEHPEAEKLYCEEIDIGEKDGPRTIASGLRPFYASADLIQGRQVLVFANLKARNMQGFRSNGMVLCASTPDHSKVELLAVPAGAKNGDRVRFGDLKVVDAAKPAQVQKKKLLEKVIGYLKTDGKGTATVLGKHAFTLDAGVISAPNFPDSVIG</sequence>
<evidence type="ECO:0000256" key="2">
    <source>
        <dbReference type="ARBA" id="ARBA00022884"/>
    </source>
</evidence>
<dbReference type="Gene3D" id="2.40.50.140">
    <property type="entry name" value="Nucleic acid-binding proteins"/>
    <property type="match status" value="1"/>
</dbReference>
<feature type="compositionally biased region" description="Basic and acidic residues" evidence="4">
    <location>
        <begin position="277"/>
        <end position="289"/>
    </location>
</feature>
<dbReference type="PROSITE" id="PS50886">
    <property type="entry name" value="TRBD"/>
    <property type="match status" value="1"/>
</dbReference>
<dbReference type="OrthoDB" id="19141at2759"/>
<reference evidence="6" key="1">
    <citation type="submission" date="2021-11" db="EMBL/GenBank/DDBJ databases">
        <authorList>
            <consortium name="Genoscope - CEA"/>
            <person name="William W."/>
        </authorList>
    </citation>
    <scope>NUCLEOTIDE SEQUENCE</scope>
</reference>
<keyword evidence="2 3" id="KW-0694">RNA-binding</keyword>
<protein>
    <recommendedName>
        <fullName evidence="5">tRNA-binding domain-containing protein</fullName>
    </recommendedName>
</protein>
<evidence type="ECO:0000256" key="1">
    <source>
        <dbReference type="ARBA" id="ARBA00022555"/>
    </source>
</evidence>
<dbReference type="AlphaFoldDB" id="A0A8J2SVV9"/>
<dbReference type="Pfam" id="PF01588">
    <property type="entry name" value="tRNA_bind"/>
    <property type="match status" value="1"/>
</dbReference>
<dbReference type="SUPFAM" id="SSF50249">
    <property type="entry name" value="Nucleic acid-binding proteins"/>
    <property type="match status" value="1"/>
</dbReference>
<feature type="compositionally biased region" description="Low complexity" evidence="4">
    <location>
        <begin position="65"/>
        <end position="76"/>
    </location>
</feature>
<feature type="region of interest" description="Disordered" evidence="4">
    <location>
        <begin position="260"/>
        <end position="317"/>
    </location>
</feature>
<evidence type="ECO:0000256" key="3">
    <source>
        <dbReference type="PROSITE-ProRule" id="PRU00209"/>
    </source>
</evidence>
<dbReference type="Gene3D" id="1.20.1050.130">
    <property type="match status" value="1"/>
</dbReference>
<dbReference type="PANTHER" id="PTHR11586">
    <property type="entry name" value="TRNA-AMINOACYLATION COFACTOR ARC1 FAMILY MEMBER"/>
    <property type="match status" value="1"/>
</dbReference>
<dbReference type="InterPro" id="IPR002547">
    <property type="entry name" value="tRNA-bd_dom"/>
</dbReference>
<dbReference type="CDD" id="cd02799">
    <property type="entry name" value="tRNA_bind_EMAP-II_like"/>
    <property type="match status" value="1"/>
</dbReference>